<proteinExistence type="predicted"/>
<organism evidence="1">
    <name type="scientific">Rhizophora mucronata</name>
    <name type="common">Asiatic mangrove</name>
    <dbReference type="NCBI Taxonomy" id="61149"/>
    <lineage>
        <taxon>Eukaryota</taxon>
        <taxon>Viridiplantae</taxon>
        <taxon>Streptophyta</taxon>
        <taxon>Embryophyta</taxon>
        <taxon>Tracheophyta</taxon>
        <taxon>Spermatophyta</taxon>
        <taxon>Magnoliopsida</taxon>
        <taxon>eudicotyledons</taxon>
        <taxon>Gunneridae</taxon>
        <taxon>Pentapetalae</taxon>
        <taxon>rosids</taxon>
        <taxon>fabids</taxon>
        <taxon>Malpighiales</taxon>
        <taxon>Rhizophoraceae</taxon>
        <taxon>Rhizophora</taxon>
    </lineage>
</organism>
<protein>
    <submittedName>
        <fullName evidence="1">Uncharacterized protein</fullName>
    </submittedName>
</protein>
<name>A0A2P2QRZ7_RHIMU</name>
<reference evidence="1" key="1">
    <citation type="submission" date="2018-02" db="EMBL/GenBank/DDBJ databases">
        <title>Rhizophora mucronata_Transcriptome.</title>
        <authorList>
            <person name="Meera S.P."/>
            <person name="Sreeshan A."/>
            <person name="Augustine A."/>
        </authorList>
    </citation>
    <scope>NUCLEOTIDE SEQUENCE</scope>
    <source>
        <tissue evidence="1">Leaf</tissue>
    </source>
</reference>
<evidence type="ECO:0000313" key="1">
    <source>
        <dbReference type="EMBL" id="MBX69789.1"/>
    </source>
</evidence>
<dbReference type="EMBL" id="GGEC01089305">
    <property type="protein sequence ID" value="MBX69789.1"/>
    <property type="molecule type" value="Transcribed_RNA"/>
</dbReference>
<sequence>MELHQCMVFEVLKY</sequence>
<accession>A0A2P2QRZ7</accession>